<organism evidence="1">
    <name type="scientific">Lactobacillus phage G2-Guo</name>
    <dbReference type="NCBI Taxonomy" id="3155564"/>
    <lineage>
        <taxon>Viruses</taxon>
    </lineage>
</organism>
<accession>A0AAU7PGF3</accession>
<sequence length="65" mass="7669">MKMEKQRRNSKPVLLYNMRTEETRFFPSMKLAAKSIGVPLSWIYQQVQCHTATLHDGWTVIDLDE</sequence>
<gene>
    <name evidence="1" type="ORF">G200024</name>
</gene>
<evidence type="ECO:0000313" key="1">
    <source>
        <dbReference type="EMBL" id="XBS48998.1"/>
    </source>
</evidence>
<reference evidence="1" key="1">
    <citation type="submission" date="2024-05" db="EMBL/GenBank/DDBJ databases">
        <authorList>
            <person name="Guo T.T."/>
            <person name="Zhang Y."/>
            <person name="Kong J."/>
        </authorList>
    </citation>
    <scope>NUCLEOTIDE SEQUENCE</scope>
</reference>
<protein>
    <submittedName>
        <fullName evidence="1">Uncharacterized protein</fullName>
    </submittedName>
</protein>
<dbReference type="EMBL" id="PP779550">
    <property type="protein sequence ID" value="XBS48998.1"/>
    <property type="molecule type" value="Genomic_DNA"/>
</dbReference>
<name>A0AAU7PGF3_9VIRU</name>
<proteinExistence type="predicted"/>